<dbReference type="Gene3D" id="1.20.1270.60">
    <property type="entry name" value="Arfaptin homology (AH) domain/BAR domain"/>
    <property type="match status" value="1"/>
</dbReference>
<accession>A0ABN9SG92</accession>
<name>A0ABN9SG92_9DINO</name>
<dbReference type="InterPro" id="IPR027267">
    <property type="entry name" value="AH/BAR_dom_sf"/>
</dbReference>
<keyword evidence="2" id="KW-0963">Cytoplasm</keyword>
<evidence type="ECO:0000256" key="2">
    <source>
        <dbReference type="ARBA" id="ARBA00022490"/>
    </source>
</evidence>
<organism evidence="5 6">
    <name type="scientific">Prorocentrum cordatum</name>
    <dbReference type="NCBI Taxonomy" id="2364126"/>
    <lineage>
        <taxon>Eukaryota</taxon>
        <taxon>Sar</taxon>
        <taxon>Alveolata</taxon>
        <taxon>Dinophyceae</taxon>
        <taxon>Prorocentrales</taxon>
        <taxon>Prorocentraceae</taxon>
        <taxon>Prorocentrum</taxon>
    </lineage>
</organism>
<proteinExistence type="predicted"/>
<dbReference type="PANTHER" id="PTHR23065">
    <property type="entry name" value="PROLINE-SERINE-THREONINE PHOSPHATASE INTERACTING PROTEIN 1"/>
    <property type="match status" value="1"/>
</dbReference>
<evidence type="ECO:0000256" key="4">
    <source>
        <dbReference type="SAM" id="MobiDB-lite"/>
    </source>
</evidence>
<reference evidence="5" key="1">
    <citation type="submission" date="2023-10" db="EMBL/GenBank/DDBJ databases">
        <authorList>
            <person name="Chen Y."/>
            <person name="Shah S."/>
            <person name="Dougan E. K."/>
            <person name="Thang M."/>
            <person name="Chan C."/>
        </authorList>
    </citation>
    <scope>NUCLEOTIDE SEQUENCE [LARGE SCALE GENOMIC DNA]</scope>
</reference>
<protein>
    <submittedName>
        <fullName evidence="5">Uncharacterized protein</fullName>
    </submittedName>
</protein>
<dbReference type="EMBL" id="CAUYUJ010010824">
    <property type="protein sequence ID" value="CAK0830338.1"/>
    <property type="molecule type" value="Genomic_DNA"/>
</dbReference>
<comment type="subcellular location">
    <subcellularLocation>
        <location evidence="1">Cytoplasm</location>
    </subcellularLocation>
</comment>
<dbReference type="SUPFAM" id="SSF103657">
    <property type="entry name" value="BAR/IMD domain-like"/>
    <property type="match status" value="1"/>
</dbReference>
<feature type="region of interest" description="Disordered" evidence="4">
    <location>
        <begin position="182"/>
        <end position="226"/>
    </location>
</feature>
<sequence length="226" mass="24060">MQEYGVCCGEAETVALDCLQGISMRPSDRLKLAEQAATLSKRARQAETRYYASVEEANKALAAFDEKMPTALSTLQDMDQQRAECICSGLGKLVGLEEQCLRDAQEDFAGVKQAHQAADPVADIQDFIQRHQGQVAQGESFGYARAVLHLRLVEPRQQEQQGDCEAALCGGVHAPDGREAAAAGVPPLLRGPQALRRGRGEGPPGAAPARDARRAPARGGGAGLVQ</sequence>
<evidence type="ECO:0000313" key="5">
    <source>
        <dbReference type="EMBL" id="CAK0830338.1"/>
    </source>
</evidence>
<evidence type="ECO:0000313" key="6">
    <source>
        <dbReference type="Proteomes" id="UP001189429"/>
    </source>
</evidence>
<keyword evidence="3" id="KW-0597">Phosphoprotein</keyword>
<comment type="caution">
    <text evidence="5">The sequence shown here is derived from an EMBL/GenBank/DDBJ whole genome shotgun (WGS) entry which is preliminary data.</text>
</comment>
<dbReference type="PANTHER" id="PTHR23065:SF7">
    <property type="entry name" value="NOSTRIN, ISOFORM H"/>
    <property type="match status" value="1"/>
</dbReference>
<evidence type="ECO:0000256" key="3">
    <source>
        <dbReference type="ARBA" id="ARBA00022553"/>
    </source>
</evidence>
<gene>
    <name evidence="5" type="ORF">PCOR1329_LOCUS29010</name>
</gene>
<dbReference type="Proteomes" id="UP001189429">
    <property type="component" value="Unassembled WGS sequence"/>
</dbReference>
<evidence type="ECO:0000256" key="1">
    <source>
        <dbReference type="ARBA" id="ARBA00004496"/>
    </source>
</evidence>
<keyword evidence="6" id="KW-1185">Reference proteome</keyword>